<reference evidence="1" key="1">
    <citation type="submission" date="2018-05" db="EMBL/GenBank/DDBJ databases">
        <title>Draft genome of Mucuna pruriens seed.</title>
        <authorList>
            <person name="Nnadi N.E."/>
            <person name="Vos R."/>
            <person name="Hasami M.H."/>
            <person name="Devisetty U.K."/>
            <person name="Aguiy J.C."/>
        </authorList>
    </citation>
    <scope>NUCLEOTIDE SEQUENCE [LARGE SCALE GENOMIC DNA]</scope>
    <source>
        <strain evidence="1">JCA_2017</strain>
    </source>
</reference>
<organism evidence="1 2">
    <name type="scientific">Mucuna pruriens</name>
    <name type="common">Velvet bean</name>
    <name type="synonym">Dolichos pruriens</name>
    <dbReference type="NCBI Taxonomy" id="157652"/>
    <lineage>
        <taxon>Eukaryota</taxon>
        <taxon>Viridiplantae</taxon>
        <taxon>Streptophyta</taxon>
        <taxon>Embryophyta</taxon>
        <taxon>Tracheophyta</taxon>
        <taxon>Spermatophyta</taxon>
        <taxon>Magnoliopsida</taxon>
        <taxon>eudicotyledons</taxon>
        <taxon>Gunneridae</taxon>
        <taxon>Pentapetalae</taxon>
        <taxon>rosids</taxon>
        <taxon>fabids</taxon>
        <taxon>Fabales</taxon>
        <taxon>Fabaceae</taxon>
        <taxon>Papilionoideae</taxon>
        <taxon>50 kb inversion clade</taxon>
        <taxon>NPAAA clade</taxon>
        <taxon>indigoferoid/millettioid clade</taxon>
        <taxon>Phaseoleae</taxon>
        <taxon>Mucuna</taxon>
    </lineage>
</organism>
<dbReference type="AlphaFoldDB" id="A0A371IGX1"/>
<sequence>MDLDEHLAKYIIQVNLFSSEDVILCRIFPTSLKGLTICWYMQLPANSIDSLCKEPPTTMDDLRMKTTSYIRMEEKAEFFDSVYVGESLTLRNHRKHGHSS</sequence>
<dbReference type="OrthoDB" id="1685975at2759"/>
<evidence type="ECO:0008006" key="3">
    <source>
        <dbReference type="Google" id="ProtNLM"/>
    </source>
</evidence>
<gene>
    <name evidence="1" type="ORF">CR513_00708</name>
</gene>
<dbReference type="EMBL" id="QJKJ01000101">
    <property type="protein sequence ID" value="RDY14248.1"/>
    <property type="molecule type" value="Genomic_DNA"/>
</dbReference>
<evidence type="ECO:0000313" key="1">
    <source>
        <dbReference type="EMBL" id="RDY14248.1"/>
    </source>
</evidence>
<feature type="non-terminal residue" evidence="1">
    <location>
        <position position="1"/>
    </location>
</feature>
<keyword evidence="2" id="KW-1185">Reference proteome</keyword>
<accession>A0A371IGX1</accession>
<comment type="caution">
    <text evidence="1">The sequence shown here is derived from an EMBL/GenBank/DDBJ whole genome shotgun (WGS) entry which is preliminary data.</text>
</comment>
<evidence type="ECO:0000313" key="2">
    <source>
        <dbReference type="Proteomes" id="UP000257109"/>
    </source>
</evidence>
<dbReference type="Proteomes" id="UP000257109">
    <property type="component" value="Unassembled WGS sequence"/>
</dbReference>
<proteinExistence type="predicted"/>
<protein>
    <recommendedName>
        <fullName evidence="3">Retrotransposon gag domain-containing protein</fullName>
    </recommendedName>
</protein>
<name>A0A371IGX1_MUCPR</name>